<evidence type="ECO:0000259" key="2">
    <source>
        <dbReference type="Pfam" id="PF13559"/>
    </source>
</evidence>
<keyword evidence="1" id="KW-0472">Membrane</keyword>
<evidence type="ECO:0000256" key="1">
    <source>
        <dbReference type="SAM" id="Phobius"/>
    </source>
</evidence>
<dbReference type="RefSeq" id="WP_307351430.1">
    <property type="nucleotide sequence ID" value="NZ_JAUSVS010000008.1"/>
</dbReference>
<dbReference type="InterPro" id="IPR025403">
    <property type="entry name" value="TgpA-like_C"/>
</dbReference>
<dbReference type="EMBL" id="JAUSVS010000008">
    <property type="protein sequence ID" value="MDQ0465809.1"/>
    <property type="molecule type" value="Genomic_DNA"/>
</dbReference>
<feature type="domain" description="Protein-glutamine gamma-glutamyltransferase-like C-terminal" evidence="2">
    <location>
        <begin position="159"/>
        <end position="211"/>
    </location>
</feature>
<sequence length="220" mass="23938">MGRADSVTSGANGTGGASAEAVARAHERLLHDKSLQFDFPPFQMDRPPEPKGNGLDLSFLEPLGKLLGWAFWIGLAVVVLLLLWVLVGEGLAARWGWTGRRKAVKAQIQAEFRPDQAKALVLLEDADALAAKGRYDEAAHLLLLRGVEDIHGKRPGLVKPALTSRDIAALPELPEAARPAFMTIAQVVERSLFGGHAVDAAGWRQCRDAYEAFVFPEAWR</sequence>
<evidence type="ECO:0000313" key="4">
    <source>
        <dbReference type="Proteomes" id="UP001228905"/>
    </source>
</evidence>
<proteinExistence type="predicted"/>
<keyword evidence="1" id="KW-1133">Transmembrane helix</keyword>
<evidence type="ECO:0000313" key="3">
    <source>
        <dbReference type="EMBL" id="MDQ0465809.1"/>
    </source>
</evidence>
<protein>
    <recommendedName>
        <fullName evidence="2">Protein-glutamine gamma-glutamyltransferase-like C-terminal domain-containing protein</fullName>
    </recommendedName>
</protein>
<gene>
    <name evidence="3" type="ORF">QO010_003601</name>
</gene>
<dbReference type="Proteomes" id="UP001228905">
    <property type="component" value="Unassembled WGS sequence"/>
</dbReference>
<feature type="transmembrane region" description="Helical" evidence="1">
    <location>
        <begin position="69"/>
        <end position="92"/>
    </location>
</feature>
<accession>A0ABU0IXN2</accession>
<reference evidence="3 4" key="1">
    <citation type="submission" date="2023-07" db="EMBL/GenBank/DDBJ databases">
        <title>Genomic Encyclopedia of Type Strains, Phase IV (KMG-IV): sequencing the most valuable type-strain genomes for metagenomic binning, comparative biology and taxonomic classification.</title>
        <authorList>
            <person name="Goeker M."/>
        </authorList>
    </citation>
    <scope>NUCLEOTIDE SEQUENCE [LARGE SCALE GENOMIC DNA]</scope>
    <source>
        <strain evidence="3 4">DSM 18695</strain>
    </source>
</reference>
<name>A0ABU0IXN2_9CAUL</name>
<organism evidence="3 4">
    <name type="scientific">Caulobacter ginsengisoli</name>
    <dbReference type="NCBI Taxonomy" id="400775"/>
    <lineage>
        <taxon>Bacteria</taxon>
        <taxon>Pseudomonadati</taxon>
        <taxon>Pseudomonadota</taxon>
        <taxon>Alphaproteobacteria</taxon>
        <taxon>Caulobacterales</taxon>
        <taxon>Caulobacteraceae</taxon>
        <taxon>Caulobacter</taxon>
    </lineage>
</organism>
<keyword evidence="4" id="KW-1185">Reference proteome</keyword>
<keyword evidence="1" id="KW-0812">Transmembrane</keyword>
<dbReference type="Pfam" id="PF13559">
    <property type="entry name" value="DUF4129"/>
    <property type="match status" value="1"/>
</dbReference>
<comment type="caution">
    <text evidence="3">The sequence shown here is derived from an EMBL/GenBank/DDBJ whole genome shotgun (WGS) entry which is preliminary data.</text>
</comment>